<dbReference type="Proteomes" id="UP000230564">
    <property type="component" value="Unassembled WGS sequence"/>
</dbReference>
<name>A0A2H0NEI7_9BACT</name>
<accession>A0A2H0NEI7</accession>
<dbReference type="CDD" id="cd02440">
    <property type="entry name" value="AdoMet_MTases"/>
    <property type="match status" value="1"/>
</dbReference>
<dbReference type="GO" id="GO:0008757">
    <property type="term" value="F:S-adenosylmethionine-dependent methyltransferase activity"/>
    <property type="evidence" value="ECO:0007669"/>
    <property type="project" value="InterPro"/>
</dbReference>
<reference evidence="2 3" key="1">
    <citation type="submission" date="2017-09" db="EMBL/GenBank/DDBJ databases">
        <title>Depth-based differentiation of microbial function through sediment-hosted aquifers and enrichment of novel symbionts in the deep terrestrial subsurface.</title>
        <authorList>
            <person name="Probst A.J."/>
            <person name="Ladd B."/>
            <person name="Jarett J.K."/>
            <person name="Geller-Mcgrath D.E."/>
            <person name="Sieber C.M."/>
            <person name="Emerson J.B."/>
            <person name="Anantharaman K."/>
            <person name="Thomas B.C."/>
            <person name="Malmstrom R."/>
            <person name="Stieglmeier M."/>
            <person name="Klingl A."/>
            <person name="Woyke T."/>
            <person name="Ryan C.M."/>
            <person name="Banfield J.F."/>
        </authorList>
    </citation>
    <scope>NUCLEOTIDE SEQUENCE [LARGE SCALE GENOMIC DNA]</scope>
    <source>
        <strain evidence="2">CG11_big_fil_rev_8_21_14_0_20_36_20</strain>
    </source>
</reference>
<dbReference type="AlphaFoldDB" id="A0A2H0NEI7"/>
<dbReference type="InterPro" id="IPR013216">
    <property type="entry name" value="Methyltransf_11"/>
</dbReference>
<feature type="domain" description="Methyltransferase type 11" evidence="1">
    <location>
        <begin position="25"/>
        <end position="110"/>
    </location>
</feature>
<evidence type="ECO:0000313" key="3">
    <source>
        <dbReference type="Proteomes" id="UP000230564"/>
    </source>
</evidence>
<protein>
    <recommendedName>
        <fullName evidence="1">Methyltransferase type 11 domain-containing protein</fullName>
    </recommendedName>
</protein>
<organism evidence="2 3">
    <name type="scientific">Candidatus Komeilibacteria bacterium CG11_big_fil_rev_8_21_14_0_20_36_20</name>
    <dbReference type="NCBI Taxonomy" id="1974477"/>
    <lineage>
        <taxon>Bacteria</taxon>
        <taxon>Candidatus Komeiliibacteriota</taxon>
    </lineage>
</organism>
<comment type="caution">
    <text evidence="2">The sequence shown here is derived from an EMBL/GenBank/DDBJ whole genome shotgun (WGS) entry which is preliminary data.</text>
</comment>
<dbReference type="SUPFAM" id="SSF53335">
    <property type="entry name" value="S-adenosyl-L-methionine-dependent methyltransferases"/>
    <property type="match status" value="1"/>
</dbReference>
<gene>
    <name evidence="2" type="ORF">COV55_00190</name>
</gene>
<evidence type="ECO:0000313" key="2">
    <source>
        <dbReference type="EMBL" id="PIR07307.1"/>
    </source>
</evidence>
<dbReference type="EMBL" id="PCWQ01000004">
    <property type="protein sequence ID" value="PIR07307.1"/>
    <property type="molecule type" value="Genomic_DNA"/>
</dbReference>
<proteinExistence type="predicted"/>
<sequence>MLKFFKKYTLPSLLSKEVEDDWTVLDLGCGRNSSLRCLDNYKVGFDMYLPYIEKSKTKKIHDEYVIGDLRDVLPFDDNSFDCVVATEVIEHLEKEEGIRMLKEMERVARKKIILTTPNGFLPVDTGPEDNPEEEHISGWKVIDFKGQGFEVFGLNELKFFGELRRE</sequence>
<evidence type="ECO:0000259" key="1">
    <source>
        <dbReference type="Pfam" id="PF08241"/>
    </source>
</evidence>
<dbReference type="Gene3D" id="3.40.50.150">
    <property type="entry name" value="Vaccinia Virus protein VP39"/>
    <property type="match status" value="1"/>
</dbReference>
<dbReference type="Pfam" id="PF08241">
    <property type="entry name" value="Methyltransf_11"/>
    <property type="match status" value="1"/>
</dbReference>
<dbReference type="InterPro" id="IPR029063">
    <property type="entry name" value="SAM-dependent_MTases_sf"/>
</dbReference>